<accession>A0A242JZW6</accession>
<keyword evidence="2" id="KW-1185">Reference proteome</keyword>
<protein>
    <submittedName>
        <fullName evidence="1">Uncharacterized protein</fullName>
    </submittedName>
</protein>
<proteinExistence type="predicted"/>
<dbReference type="Proteomes" id="UP000194933">
    <property type="component" value="Unassembled WGS sequence"/>
</dbReference>
<gene>
    <name evidence="1" type="ORF">A5844_001091</name>
</gene>
<dbReference type="EMBL" id="NGMO01000002">
    <property type="protein sequence ID" value="OTP10957.1"/>
    <property type="molecule type" value="Genomic_DNA"/>
</dbReference>
<evidence type="ECO:0000313" key="2">
    <source>
        <dbReference type="Proteomes" id="UP000194933"/>
    </source>
</evidence>
<sequence length="506" mass="59117">MLDILYKDWFPFWRKNVLPKEEEKEEKKDHFEKRVDMLALTLSLKENDKFFETSIGYQLLFSTYIKMIESDQNDFFIEKKRKEKIIQSLERTKIFYQFGNKESLQSVFEKMSNNDPTDFMLFPSEVFLNNEGNFSHFCGLTVYKKNEKFLVMRVDKERCFDKNNVSYFKIPSTNVSALSRLFLLQRDFEDIEPHFIFKRLKELSSGVKTIPAITMQEQSMDNGVISEIEASLKTILFNCRTDIFGLAENKSVTPKWNLEHQESTLEMKKRFLSAMKGENKDWNQHFDYLFDYYLYRKGKLIKNSYLKTQLSNAAKCLTVQEIFSMDAYIPEMLENNGQIPTTDVTLLQDEIKVSEPPGILHKKKIEKIISVDLEKAVEQNTEKIIMLNERLPSIKISRAKELAECIISCLKDKNLEIEAEIQRREAIEKGKQDQKGYNQTFDQVVSNVSQNRPTSLSQSLSSTQQSTLSFLIGKACSCLICKRSENVSQKKEQLDKKTDSISGWQK</sequence>
<evidence type="ECO:0000313" key="1">
    <source>
        <dbReference type="EMBL" id="OTP10957.1"/>
    </source>
</evidence>
<organism evidence="1 2">
    <name type="scientific">Candidatus Enterococcus wittei</name>
    <dbReference type="NCBI Taxonomy" id="1987383"/>
    <lineage>
        <taxon>Bacteria</taxon>
        <taxon>Bacillati</taxon>
        <taxon>Bacillota</taxon>
        <taxon>Bacilli</taxon>
        <taxon>Lactobacillales</taxon>
        <taxon>Enterococcaceae</taxon>
        <taxon>Enterococcus</taxon>
    </lineage>
</organism>
<dbReference type="AlphaFoldDB" id="A0A242JZW6"/>
<name>A0A242JZW6_9ENTE</name>
<comment type="caution">
    <text evidence="1">The sequence shown here is derived from an EMBL/GenBank/DDBJ whole genome shotgun (WGS) entry which is preliminary data.</text>
</comment>
<reference evidence="1 2" key="1">
    <citation type="submission" date="2017-05" db="EMBL/GenBank/DDBJ databases">
        <title>The Genome Sequence of Enterococcus sp. 10A9_DIV0425.</title>
        <authorList>
            <consortium name="The Broad Institute Genomics Platform"/>
            <consortium name="The Broad Institute Genomic Center for Infectious Diseases"/>
            <person name="Earl A."/>
            <person name="Manson A."/>
            <person name="Schwartman J."/>
            <person name="Gilmore M."/>
            <person name="Abouelleil A."/>
            <person name="Cao P."/>
            <person name="Chapman S."/>
            <person name="Cusick C."/>
            <person name="Shea T."/>
            <person name="Young S."/>
            <person name="Neafsey D."/>
            <person name="Nusbaum C."/>
            <person name="Birren B."/>
        </authorList>
    </citation>
    <scope>NUCLEOTIDE SEQUENCE [LARGE SCALE GENOMIC DNA]</scope>
    <source>
        <strain evidence="1 2">10A9_DIV0425</strain>
    </source>
</reference>
<dbReference type="STRING" id="1987383.A5844_001091"/>
<dbReference type="RefSeq" id="WP_143353703.1">
    <property type="nucleotide sequence ID" value="NZ_NGMO01000002.1"/>
</dbReference>